<accession>F0JCJ3</accession>
<organism evidence="3 4">
    <name type="scientific">Pseudodesulfovibrio mercurii</name>
    <dbReference type="NCBI Taxonomy" id="641491"/>
    <lineage>
        <taxon>Bacteria</taxon>
        <taxon>Pseudomonadati</taxon>
        <taxon>Thermodesulfobacteriota</taxon>
        <taxon>Desulfovibrionia</taxon>
        <taxon>Desulfovibrionales</taxon>
        <taxon>Desulfovibrionaceae</taxon>
    </lineage>
</organism>
<dbReference type="OrthoDB" id="5242787at2"/>
<evidence type="ECO:0000256" key="2">
    <source>
        <dbReference type="SAM" id="Phobius"/>
    </source>
</evidence>
<protein>
    <submittedName>
        <fullName evidence="3">Uncharacterized protein</fullName>
    </submittedName>
</protein>
<dbReference type="Proteomes" id="UP000007845">
    <property type="component" value="Chromosome"/>
</dbReference>
<dbReference type="HOGENOM" id="CLU_917440_0_0_7"/>
<feature type="compositionally biased region" description="Basic and acidic residues" evidence="1">
    <location>
        <begin position="105"/>
        <end position="116"/>
    </location>
</feature>
<proteinExistence type="predicted"/>
<feature type="compositionally biased region" description="Basic and acidic residues" evidence="1">
    <location>
        <begin position="42"/>
        <end position="56"/>
    </location>
</feature>
<feature type="region of interest" description="Disordered" evidence="1">
    <location>
        <begin position="35"/>
        <end position="56"/>
    </location>
</feature>
<name>F0JCJ3_9BACT</name>
<feature type="transmembrane region" description="Helical" evidence="2">
    <location>
        <begin position="7"/>
        <end position="29"/>
    </location>
</feature>
<evidence type="ECO:0000256" key="1">
    <source>
        <dbReference type="SAM" id="MobiDB-lite"/>
    </source>
</evidence>
<feature type="compositionally biased region" description="Basic and acidic residues" evidence="1">
    <location>
        <begin position="69"/>
        <end position="80"/>
    </location>
</feature>
<dbReference type="KEGG" id="ddn:DND132_2470"/>
<keyword evidence="2" id="KW-0472">Membrane</keyword>
<evidence type="ECO:0000313" key="4">
    <source>
        <dbReference type="Proteomes" id="UP000007845"/>
    </source>
</evidence>
<feature type="region of interest" description="Disordered" evidence="1">
    <location>
        <begin position="69"/>
        <end position="117"/>
    </location>
</feature>
<dbReference type="EMBL" id="CP003220">
    <property type="protein sequence ID" value="EGB15673.1"/>
    <property type="molecule type" value="Genomic_DNA"/>
</dbReference>
<sequence length="303" mass="33330">MKNLRKWLKGFGFMLTGAVVFGIVALPFAPPHPAGGPLPEDAPVKREEPRTEPSETRIKVRFVTVKADKPRTATKSEAKAPAKATAPAVATARTPKTPPPPKTTRRTERERHEDAAKSGAHTYAFRQQLAEKGKRALGSHGERIGTFPNIAIDTSMHLASGEYIAAMRRIGGRFGVVNLNTDSLVALLDIRAGRLEPLRSLSGMSPKSRFLEGEAWVEPYLEQARREHGPGRYRVALLLPMNVDHYIAGAVEDALGRDGIATRDVDSISGWYRRSGASLAMELRDLRFRNGSRRRVNITIQLG</sequence>
<dbReference type="AlphaFoldDB" id="F0JCJ3"/>
<keyword evidence="2" id="KW-0812">Transmembrane</keyword>
<keyword evidence="2" id="KW-1133">Transmembrane helix</keyword>
<evidence type="ECO:0000313" key="3">
    <source>
        <dbReference type="EMBL" id="EGB15673.1"/>
    </source>
</evidence>
<dbReference type="STRING" id="641491.DND132_2470"/>
<dbReference type="RefSeq" id="WP_014323099.1">
    <property type="nucleotide sequence ID" value="NC_016803.1"/>
</dbReference>
<reference evidence="3 4" key="1">
    <citation type="journal article" date="2011" name="J. Bacteriol.">
        <title>Genome sequence of the mercury-methylating strain Desulfovibrio desulfuricans ND132.</title>
        <authorList>
            <person name="Brown S.D."/>
            <person name="Gilmour C.C."/>
            <person name="Kucken A.M."/>
            <person name="Wall J.D."/>
            <person name="Elias D.A."/>
            <person name="Brandt C.C."/>
            <person name="Podar M."/>
            <person name="Chertkov O."/>
            <person name="Held B."/>
            <person name="Bruce D.C."/>
            <person name="Detter J.C."/>
            <person name="Tapia R."/>
            <person name="Han C.S."/>
            <person name="Goodwin L.A."/>
            <person name="Cheng J.F."/>
            <person name="Pitluck S."/>
            <person name="Woyke T."/>
            <person name="Mikhailova N."/>
            <person name="Ivanova N.N."/>
            <person name="Han J."/>
            <person name="Lucas S."/>
            <person name="Lapidus A.L."/>
            <person name="Land M.L."/>
            <person name="Hauser L.J."/>
            <person name="Palumbo A.V."/>
        </authorList>
    </citation>
    <scope>NUCLEOTIDE SEQUENCE [LARGE SCALE GENOMIC DNA]</scope>
    <source>
        <strain evidence="3 4">ND132</strain>
    </source>
</reference>
<gene>
    <name evidence="3" type="ORF">DND132_2470</name>
</gene>
<feature type="compositionally biased region" description="Low complexity" evidence="1">
    <location>
        <begin position="81"/>
        <end position="95"/>
    </location>
</feature>
<keyword evidence="4" id="KW-1185">Reference proteome</keyword>